<accession>A0A8S5PFU1</accession>
<evidence type="ECO:0000313" key="1">
    <source>
        <dbReference type="EMBL" id="DAE05850.1"/>
    </source>
</evidence>
<proteinExistence type="predicted"/>
<name>A0A8S5PFU1_9CAUD</name>
<dbReference type="EMBL" id="BK015419">
    <property type="protein sequence ID" value="DAE05850.1"/>
    <property type="molecule type" value="Genomic_DNA"/>
</dbReference>
<organism evidence="1">
    <name type="scientific">Podoviridae sp. ctWeH21</name>
    <dbReference type="NCBI Taxonomy" id="2825255"/>
    <lineage>
        <taxon>Viruses</taxon>
        <taxon>Duplodnaviria</taxon>
        <taxon>Heunggongvirae</taxon>
        <taxon>Uroviricota</taxon>
        <taxon>Caudoviricetes</taxon>
    </lineage>
</organism>
<protein>
    <submittedName>
        <fullName evidence="1">Uncharacterized protein</fullName>
    </submittedName>
</protein>
<sequence length="29" mass="3402">MSNKMLDNLFFAWYTSQAVNEKSSAMRCK</sequence>
<reference evidence="1" key="1">
    <citation type="journal article" date="2021" name="Proc. Natl. Acad. Sci. U.S.A.">
        <title>A Catalog of Tens of Thousands of Viruses from Human Metagenomes Reveals Hidden Associations with Chronic Diseases.</title>
        <authorList>
            <person name="Tisza M.J."/>
            <person name="Buck C.B."/>
        </authorList>
    </citation>
    <scope>NUCLEOTIDE SEQUENCE</scope>
    <source>
        <strain evidence="1">CtWeH21</strain>
    </source>
</reference>